<feature type="lipid moiety-binding region" description="Phosphatidylserine amidated glycine; alternate" evidence="15">
    <location>
        <position position="349"/>
    </location>
</feature>
<evidence type="ECO:0000256" key="4">
    <source>
        <dbReference type="ARBA" id="ARBA00007293"/>
    </source>
</evidence>
<feature type="domain" description="SHSP" evidence="20">
    <location>
        <begin position="104"/>
        <end position="216"/>
    </location>
</feature>
<dbReference type="EMBL" id="JAXIOK010000021">
    <property type="protein sequence ID" value="KAK4745998.1"/>
    <property type="molecule type" value="Genomic_DNA"/>
</dbReference>
<dbReference type="CDD" id="cd16128">
    <property type="entry name" value="Ubl_ATG8"/>
    <property type="match status" value="1"/>
</dbReference>
<evidence type="ECO:0000256" key="14">
    <source>
        <dbReference type="ARBA" id="ARBA00037813"/>
    </source>
</evidence>
<evidence type="ECO:0000256" key="8">
    <source>
        <dbReference type="ARBA" id="ARBA00022927"/>
    </source>
</evidence>
<evidence type="ECO:0000256" key="17">
    <source>
        <dbReference type="RuleBase" id="RU003616"/>
    </source>
</evidence>
<dbReference type="FunFam" id="3.10.20.90:FF:000010">
    <property type="entry name" value="Autophagy-related protein"/>
    <property type="match status" value="1"/>
</dbReference>
<comment type="caution">
    <text evidence="21">The sequence shown here is derived from an EMBL/GenBank/DDBJ whole genome shotgun (WGS) entry which is preliminary data.</text>
</comment>
<feature type="region of interest" description="Disordered" evidence="19">
    <location>
        <begin position="149"/>
        <end position="169"/>
    </location>
</feature>
<dbReference type="PROSITE" id="PS01031">
    <property type="entry name" value="SHSP"/>
    <property type="match status" value="1"/>
</dbReference>
<evidence type="ECO:0000256" key="18">
    <source>
        <dbReference type="RuleBase" id="RU004384"/>
    </source>
</evidence>
<dbReference type="Pfam" id="PF00011">
    <property type="entry name" value="HSP20"/>
    <property type="match status" value="1"/>
</dbReference>
<evidence type="ECO:0000256" key="13">
    <source>
        <dbReference type="ARBA" id="ARBA00023329"/>
    </source>
</evidence>
<accession>A0AAN7GS75</accession>
<keyword evidence="11" id="KW-0206">Cytoskeleton</keyword>
<name>A0AAN7GS75_9MYRT</name>
<evidence type="ECO:0000256" key="1">
    <source>
        <dbReference type="ARBA" id="ARBA00003307"/>
    </source>
</evidence>
<keyword evidence="5" id="KW-0926">Vacuole</keyword>
<evidence type="ECO:0000256" key="19">
    <source>
        <dbReference type="SAM" id="MobiDB-lite"/>
    </source>
</evidence>
<dbReference type="InterPro" id="IPR029071">
    <property type="entry name" value="Ubiquitin-like_domsf"/>
</dbReference>
<evidence type="ECO:0000256" key="7">
    <source>
        <dbReference type="ARBA" id="ARBA00022786"/>
    </source>
</evidence>
<evidence type="ECO:0000259" key="20">
    <source>
        <dbReference type="PROSITE" id="PS01031"/>
    </source>
</evidence>
<evidence type="ECO:0000256" key="16">
    <source>
        <dbReference type="PROSITE-ProRule" id="PRU00285"/>
    </source>
</evidence>
<comment type="function">
    <text evidence="1">Ubiquitin-like modifier involved in autophagosomes formation. May mediate the delivery of the autophagosomes to the vacuole via the microtubule cytoskeleton.</text>
</comment>
<keyword evidence="22" id="KW-1185">Reference proteome</keyword>
<keyword evidence="10" id="KW-0472">Membrane</keyword>
<evidence type="ECO:0000256" key="12">
    <source>
        <dbReference type="ARBA" id="ARBA00023288"/>
    </source>
</evidence>
<protein>
    <recommendedName>
        <fullName evidence="18">Autophagy-related protein</fullName>
    </recommendedName>
</protein>
<evidence type="ECO:0000256" key="9">
    <source>
        <dbReference type="ARBA" id="ARBA00023006"/>
    </source>
</evidence>
<dbReference type="GO" id="GO:0031410">
    <property type="term" value="C:cytoplasmic vesicle"/>
    <property type="evidence" value="ECO:0007669"/>
    <property type="project" value="UniProtKB-KW"/>
</dbReference>
<evidence type="ECO:0000256" key="2">
    <source>
        <dbReference type="ARBA" id="ARBA00004245"/>
    </source>
</evidence>
<dbReference type="GO" id="GO:0000421">
    <property type="term" value="C:autophagosome membrane"/>
    <property type="evidence" value="ECO:0007669"/>
    <property type="project" value="UniProtKB-SubCell"/>
</dbReference>
<dbReference type="Gene3D" id="2.60.40.790">
    <property type="match status" value="1"/>
</dbReference>
<keyword evidence="11" id="KW-0963">Cytoplasm</keyword>
<dbReference type="AlphaFoldDB" id="A0AAN7GS75"/>
<dbReference type="InterPro" id="IPR002068">
    <property type="entry name" value="A-crystallin/Hsp20_dom"/>
</dbReference>
<evidence type="ECO:0000256" key="6">
    <source>
        <dbReference type="ARBA" id="ARBA00022701"/>
    </source>
</evidence>
<keyword evidence="12 15" id="KW-0449">Lipoprotein</keyword>
<evidence type="ECO:0000256" key="11">
    <source>
        <dbReference type="ARBA" id="ARBA00023212"/>
    </source>
</evidence>
<keyword evidence="8" id="KW-0813">Transport</keyword>
<evidence type="ECO:0000313" key="21">
    <source>
        <dbReference type="EMBL" id="KAK4745998.1"/>
    </source>
</evidence>
<gene>
    <name evidence="21" type="ORF">SAY87_012310</name>
</gene>
<dbReference type="PANTHER" id="PTHR10969">
    <property type="entry name" value="MICROTUBULE-ASSOCIATED PROTEINS 1A/1B LIGHT CHAIN 3-RELATED"/>
    <property type="match status" value="1"/>
</dbReference>
<dbReference type="GO" id="GO:0006914">
    <property type="term" value="P:autophagy"/>
    <property type="evidence" value="ECO:0007669"/>
    <property type="project" value="UniProtKB-KW"/>
</dbReference>
<sequence length="350" mass="39252">MASSVALRRMAATVLSRVGNPIRSAAVAPAAVRSFNTNAQMKSFEEEYDSGIEVDRRPERTVSRRREPSFFSDAFDPFSPTRSLSQVLNMMDQFMESPFLTSRSVGGGGSRRSWDVKEDNDALFLRMDMPGLGKEGVKVSIDQNTLIIKGEGEEEESEEGVEGSSGRRYSSRLELPQNLYKLGEIKAEMKNGVLRVVVPKVKEGERKNVFQKSYFSSGKAQSDTGSLLILGAMTKSYFKQEHDLVKRRAEAARIREKYPDRIPVIVEKAERSDIPNIDKKKYLVPADLTVGQFVYVIRKRIKLSAEKAIFIFVDNVLPSTGAIMSAIYEEKKDEDGFLYVTYSGENTFGC</sequence>
<dbReference type="InterPro" id="IPR008978">
    <property type="entry name" value="HSP20-like_chaperone"/>
</dbReference>
<keyword evidence="6" id="KW-0493">Microtubule</keyword>
<dbReference type="InterPro" id="IPR004241">
    <property type="entry name" value="Atg8-like"/>
</dbReference>
<evidence type="ECO:0000256" key="15">
    <source>
        <dbReference type="PIRSR" id="PIRSR604241-50"/>
    </source>
</evidence>
<comment type="similarity">
    <text evidence="4 18">Belongs to the ATG8 family.</text>
</comment>
<evidence type="ECO:0000256" key="3">
    <source>
        <dbReference type="ARBA" id="ARBA00004512"/>
    </source>
</evidence>
<proteinExistence type="inferred from homology"/>
<organism evidence="21 22">
    <name type="scientific">Trapa incisa</name>
    <dbReference type="NCBI Taxonomy" id="236973"/>
    <lineage>
        <taxon>Eukaryota</taxon>
        <taxon>Viridiplantae</taxon>
        <taxon>Streptophyta</taxon>
        <taxon>Embryophyta</taxon>
        <taxon>Tracheophyta</taxon>
        <taxon>Spermatophyta</taxon>
        <taxon>Magnoliopsida</taxon>
        <taxon>eudicotyledons</taxon>
        <taxon>Gunneridae</taxon>
        <taxon>Pentapetalae</taxon>
        <taxon>rosids</taxon>
        <taxon>malvids</taxon>
        <taxon>Myrtales</taxon>
        <taxon>Lythraceae</taxon>
        <taxon>Trapa</taxon>
    </lineage>
</organism>
<keyword evidence="9 18" id="KW-0072">Autophagy</keyword>
<keyword evidence="7" id="KW-0833">Ubl conjugation pathway</keyword>
<evidence type="ECO:0000256" key="10">
    <source>
        <dbReference type="ARBA" id="ARBA00023136"/>
    </source>
</evidence>
<dbReference type="Pfam" id="PF02991">
    <property type="entry name" value="ATG8"/>
    <property type="match status" value="1"/>
</dbReference>
<dbReference type="GO" id="GO:0005874">
    <property type="term" value="C:microtubule"/>
    <property type="evidence" value="ECO:0007669"/>
    <property type="project" value="UniProtKB-KW"/>
</dbReference>
<feature type="compositionally biased region" description="Acidic residues" evidence="19">
    <location>
        <begin position="152"/>
        <end position="161"/>
    </location>
</feature>
<dbReference type="SUPFAM" id="SSF54236">
    <property type="entry name" value="Ubiquitin-like"/>
    <property type="match status" value="1"/>
</dbReference>
<evidence type="ECO:0000256" key="5">
    <source>
        <dbReference type="ARBA" id="ARBA00022554"/>
    </source>
</evidence>
<dbReference type="GO" id="GO:0015031">
    <property type="term" value="P:protein transport"/>
    <property type="evidence" value="ECO:0007669"/>
    <property type="project" value="UniProtKB-KW"/>
</dbReference>
<keyword evidence="13" id="KW-0968">Cytoplasmic vesicle</keyword>
<evidence type="ECO:0000313" key="22">
    <source>
        <dbReference type="Proteomes" id="UP001345219"/>
    </source>
</evidence>
<comment type="similarity">
    <text evidence="16 17">Belongs to the small heat shock protein (HSP20) family.</text>
</comment>
<dbReference type="CDD" id="cd06464">
    <property type="entry name" value="ACD_sHsps-like"/>
    <property type="match status" value="1"/>
</dbReference>
<dbReference type="Proteomes" id="UP001345219">
    <property type="component" value="Chromosome 10"/>
</dbReference>
<reference evidence="21 22" key="1">
    <citation type="journal article" date="2023" name="Hortic Res">
        <title>Pangenome of water caltrop reveals structural variations and asymmetric subgenome divergence after allopolyploidization.</title>
        <authorList>
            <person name="Zhang X."/>
            <person name="Chen Y."/>
            <person name="Wang L."/>
            <person name="Yuan Y."/>
            <person name="Fang M."/>
            <person name="Shi L."/>
            <person name="Lu R."/>
            <person name="Comes H.P."/>
            <person name="Ma Y."/>
            <person name="Chen Y."/>
            <person name="Huang G."/>
            <person name="Zhou Y."/>
            <person name="Zheng Z."/>
            <person name="Qiu Y."/>
        </authorList>
    </citation>
    <scope>NUCLEOTIDE SEQUENCE [LARGE SCALE GENOMIC DNA]</scope>
    <source>
        <tissue evidence="21">Roots</tissue>
    </source>
</reference>
<keyword evidence="8" id="KW-0653">Protein transport</keyword>
<comment type="subcellular location">
    <subcellularLocation>
        <location evidence="2">Cytoplasm</location>
        <location evidence="2">Cytoskeleton</location>
    </subcellularLocation>
    <subcellularLocation>
        <location evidence="3">Cytoplasmic vesicle</location>
        <location evidence="3">Autophagosome membrane</location>
        <topology evidence="3">Lipid-anchor</topology>
    </subcellularLocation>
    <subcellularLocation>
        <location evidence="14">Vacuole membrane</location>
    </subcellularLocation>
</comment>
<dbReference type="Gene3D" id="3.10.20.90">
    <property type="entry name" value="Phosphatidylinositol 3-kinase Catalytic Subunit, Chain A, domain 1"/>
    <property type="match status" value="1"/>
</dbReference>
<dbReference type="SUPFAM" id="SSF49764">
    <property type="entry name" value="HSP20-like chaperones"/>
    <property type="match status" value="1"/>
</dbReference>